<dbReference type="PANTHER" id="PTHR43658">
    <property type="entry name" value="SHORT-CHAIN DEHYDROGENASE/REDUCTASE"/>
    <property type="match status" value="1"/>
</dbReference>
<dbReference type="Gene3D" id="3.40.50.720">
    <property type="entry name" value="NAD(P)-binding Rossmann-like Domain"/>
    <property type="match status" value="1"/>
</dbReference>
<reference evidence="5 6" key="1">
    <citation type="submission" date="2024-10" db="EMBL/GenBank/DDBJ databases">
        <title>Aeromonas and Pseudomonas from the Cagarras Archipelago, Rio de Janeiro, Brazil.</title>
        <authorList>
            <person name="Canellas A.L.B."/>
            <person name="Laport M.S."/>
        </authorList>
    </citation>
    <scope>NUCLEOTIDE SEQUENCE [LARGE SCALE GENOMIC DNA]</scope>
    <source>
        <strain evidence="5 6">CPF-4</strain>
    </source>
</reference>
<sequence>MQIENKVFIVTGGASGLGAATAEMLVKAGAKVMLVDMNADAVAAQAARLGSQARSAVADISQADAAQAAVTATVAAFGGVNGLVNCAGIVRGEKIIGKNGPHALESFSQVINVNLIGSFNMLRLAAAAIAETGADADGERGVIINTASVAAFDGQIGQAAYAASKGAIASLTLPAARELARFGIRVMTIAPGIFETPMMAGMTPEVRDSLAAGVPFPPRLGKPDEYASLVRHIIENSMLNGEVIRLDGALRMAAK</sequence>
<dbReference type="PROSITE" id="PS00061">
    <property type="entry name" value="ADH_SHORT"/>
    <property type="match status" value="1"/>
</dbReference>
<comment type="caution">
    <text evidence="5">The sequence shown here is derived from an EMBL/GenBank/DDBJ whole genome shotgun (WGS) entry which is preliminary data.</text>
</comment>
<name>A0ABW7M1X0_9PSED</name>
<dbReference type="InterPro" id="IPR057326">
    <property type="entry name" value="KR_dom"/>
</dbReference>
<evidence type="ECO:0000313" key="6">
    <source>
        <dbReference type="Proteomes" id="UP001609821"/>
    </source>
</evidence>
<evidence type="ECO:0000256" key="3">
    <source>
        <dbReference type="RuleBase" id="RU000363"/>
    </source>
</evidence>
<keyword evidence="2" id="KW-0560">Oxidoreductase</keyword>
<dbReference type="PANTHER" id="PTHR43658:SF8">
    <property type="entry name" value="17-BETA-HYDROXYSTEROID DEHYDROGENASE 14-RELATED"/>
    <property type="match status" value="1"/>
</dbReference>
<organism evidence="5 6">
    <name type="scientific">Pseudomonas kulmbachensis</name>
    <dbReference type="NCBI Taxonomy" id="3043408"/>
    <lineage>
        <taxon>Bacteria</taxon>
        <taxon>Pseudomonadati</taxon>
        <taxon>Pseudomonadota</taxon>
        <taxon>Gammaproteobacteria</taxon>
        <taxon>Pseudomonadales</taxon>
        <taxon>Pseudomonadaceae</taxon>
        <taxon>Pseudomonas</taxon>
    </lineage>
</organism>
<dbReference type="SMART" id="SM00822">
    <property type="entry name" value="PKS_KR"/>
    <property type="match status" value="1"/>
</dbReference>
<proteinExistence type="inferred from homology"/>
<keyword evidence="6" id="KW-1185">Reference proteome</keyword>
<dbReference type="Pfam" id="PF00106">
    <property type="entry name" value="adh_short"/>
    <property type="match status" value="1"/>
</dbReference>
<dbReference type="EMBL" id="JBINXB010000031">
    <property type="protein sequence ID" value="MFH6567883.1"/>
    <property type="molecule type" value="Genomic_DNA"/>
</dbReference>
<comment type="similarity">
    <text evidence="1 3">Belongs to the short-chain dehydrogenases/reductases (SDR) family.</text>
</comment>
<dbReference type="PRINTS" id="PR00081">
    <property type="entry name" value="GDHRDH"/>
</dbReference>
<dbReference type="InterPro" id="IPR036291">
    <property type="entry name" value="NAD(P)-bd_dom_sf"/>
</dbReference>
<dbReference type="Proteomes" id="UP001609821">
    <property type="component" value="Unassembled WGS sequence"/>
</dbReference>
<protein>
    <submittedName>
        <fullName evidence="5">SDR family NAD(P)-dependent oxidoreductase</fullName>
    </submittedName>
</protein>
<dbReference type="PRINTS" id="PR00080">
    <property type="entry name" value="SDRFAMILY"/>
</dbReference>
<dbReference type="InterPro" id="IPR020904">
    <property type="entry name" value="Sc_DH/Rdtase_CS"/>
</dbReference>
<accession>A0ABW7M1X0</accession>
<evidence type="ECO:0000259" key="4">
    <source>
        <dbReference type="SMART" id="SM00822"/>
    </source>
</evidence>
<evidence type="ECO:0000256" key="1">
    <source>
        <dbReference type="ARBA" id="ARBA00006484"/>
    </source>
</evidence>
<evidence type="ECO:0000313" key="5">
    <source>
        <dbReference type="EMBL" id="MFH6567883.1"/>
    </source>
</evidence>
<feature type="domain" description="Ketoreductase" evidence="4">
    <location>
        <begin position="6"/>
        <end position="192"/>
    </location>
</feature>
<dbReference type="RefSeq" id="WP_261738583.1">
    <property type="nucleotide sequence ID" value="NZ_CAVMKE010000002.1"/>
</dbReference>
<evidence type="ECO:0000256" key="2">
    <source>
        <dbReference type="ARBA" id="ARBA00023002"/>
    </source>
</evidence>
<dbReference type="SUPFAM" id="SSF51735">
    <property type="entry name" value="NAD(P)-binding Rossmann-fold domains"/>
    <property type="match status" value="1"/>
</dbReference>
<gene>
    <name evidence="5" type="ORF">ACHMWK_18135</name>
</gene>
<dbReference type="InterPro" id="IPR002347">
    <property type="entry name" value="SDR_fam"/>
</dbReference>